<dbReference type="Pfam" id="PF13911">
    <property type="entry name" value="AhpC-TSA_2"/>
    <property type="match status" value="1"/>
</dbReference>
<dbReference type="PANTHER" id="PTHR42336">
    <property type="entry name" value="THIOREDOXIN DOMAIN-CONTAINING PROTEIN-RELATED"/>
    <property type="match status" value="1"/>
</dbReference>
<dbReference type="Gene3D" id="3.40.30.10">
    <property type="entry name" value="Glutaredoxin"/>
    <property type="match status" value="1"/>
</dbReference>
<comment type="caution">
    <text evidence="1">The sequence shown here is derived from an EMBL/GenBank/DDBJ whole genome shotgun (WGS) entry which is preliminary data.</text>
</comment>
<evidence type="ECO:0008006" key="3">
    <source>
        <dbReference type="Google" id="ProtNLM"/>
    </source>
</evidence>
<dbReference type="SUPFAM" id="SSF52833">
    <property type="entry name" value="Thioredoxin-like"/>
    <property type="match status" value="1"/>
</dbReference>
<gene>
    <name evidence="1" type="ORF">KVT40_004405</name>
</gene>
<accession>A0A8K0PHH2</accession>
<dbReference type="InterPro" id="IPR036249">
    <property type="entry name" value="Thioredoxin-like_sf"/>
</dbReference>
<dbReference type="PANTHER" id="PTHR42336:SF2">
    <property type="entry name" value="THIOREDOXIN DOMAIN-CONTAINING PROTEIN"/>
    <property type="match status" value="1"/>
</dbReference>
<dbReference type="AlphaFoldDB" id="A0A8K0PHH2"/>
<evidence type="ECO:0000313" key="2">
    <source>
        <dbReference type="Proteomes" id="UP000809789"/>
    </source>
</evidence>
<proteinExistence type="predicted"/>
<protein>
    <recommendedName>
        <fullName evidence="3">Thioredoxin domain-containing protein</fullName>
    </recommendedName>
</protein>
<keyword evidence="2" id="KW-1185">Reference proteome</keyword>
<dbReference type="OrthoDB" id="40334at2759"/>
<organism evidence="1 2">
    <name type="scientific">Elsinoe batatas</name>
    <dbReference type="NCBI Taxonomy" id="2601811"/>
    <lineage>
        <taxon>Eukaryota</taxon>
        <taxon>Fungi</taxon>
        <taxon>Dikarya</taxon>
        <taxon>Ascomycota</taxon>
        <taxon>Pezizomycotina</taxon>
        <taxon>Dothideomycetes</taxon>
        <taxon>Dothideomycetidae</taxon>
        <taxon>Myriangiales</taxon>
        <taxon>Elsinoaceae</taxon>
        <taxon>Elsinoe</taxon>
    </lineage>
</organism>
<sequence>MTTVPEQYITSRPNGWIDWAHTLTSVLPKPFGPRACPLPTLSSPAPSPLGPATFGPSTPPTLVAFVRHCGCPFAEKELRLLGEQAERNTSLRVVIVQHSSEADTKDWFERVGGHDLFPDASRVVLVSDVSRELYAKWGIGTLGWTELVNADIMRTLHEGKVKEGLDITKGDWTGWRWQNSGGFAVDAEGKVRWVHLARDSSDVGKWGEAVDVLFQGAA</sequence>
<name>A0A8K0PHH2_9PEZI</name>
<evidence type="ECO:0000313" key="1">
    <source>
        <dbReference type="EMBL" id="KAG8628532.1"/>
    </source>
</evidence>
<dbReference type="InterPro" id="IPR032801">
    <property type="entry name" value="PXL2A/B/C"/>
</dbReference>
<reference evidence="1" key="1">
    <citation type="submission" date="2021-07" db="EMBL/GenBank/DDBJ databases">
        <title>Elsinoe batatas strain:CRI-CJ2 Genome sequencing and assembly.</title>
        <authorList>
            <person name="Huang L."/>
        </authorList>
    </citation>
    <scope>NUCLEOTIDE SEQUENCE</scope>
    <source>
        <strain evidence="1">CRI-CJ2</strain>
    </source>
</reference>
<dbReference type="Proteomes" id="UP000809789">
    <property type="component" value="Unassembled WGS sequence"/>
</dbReference>
<dbReference type="EMBL" id="JAESVG020000004">
    <property type="protein sequence ID" value="KAG8628532.1"/>
    <property type="molecule type" value="Genomic_DNA"/>
</dbReference>